<comment type="caution">
    <text evidence="3">The sequence shown here is derived from an EMBL/GenBank/DDBJ whole genome shotgun (WGS) entry which is preliminary data.</text>
</comment>
<organism evidence="3 4">
    <name type="scientific">Nonomuraea maheshkhaliensis</name>
    <dbReference type="NCBI Taxonomy" id="419590"/>
    <lineage>
        <taxon>Bacteria</taxon>
        <taxon>Bacillati</taxon>
        <taxon>Actinomycetota</taxon>
        <taxon>Actinomycetes</taxon>
        <taxon>Streptosporangiales</taxon>
        <taxon>Streptosporangiaceae</taxon>
        <taxon>Nonomuraea</taxon>
    </lineage>
</organism>
<dbReference type="Gene3D" id="1.10.10.10">
    <property type="entry name" value="Winged helix-like DNA-binding domain superfamily/Winged helix DNA-binding domain"/>
    <property type="match status" value="1"/>
</dbReference>
<feature type="compositionally biased region" description="Low complexity" evidence="1">
    <location>
        <begin position="8"/>
        <end position="28"/>
    </location>
</feature>
<dbReference type="EMBL" id="BAAAMU010000098">
    <property type="protein sequence ID" value="GAA1674148.1"/>
    <property type="molecule type" value="Genomic_DNA"/>
</dbReference>
<keyword evidence="4" id="KW-1185">Reference proteome</keyword>
<sequence length="125" mass="13455">MSDDNASPDDTAPDSTAPDGPDLGVPDLDPVIHAQARLRVVATLNVLPDGDEMAFNSMKRLLGMTAGNLSVHLTKLEDAGYVRINKTHRGRTPVTFVALTKRGRLAFEEYTKAIRALLDNAGGKQ</sequence>
<name>A0ABN2GNN2_9ACTN</name>
<evidence type="ECO:0000313" key="3">
    <source>
        <dbReference type="EMBL" id="GAA1674148.1"/>
    </source>
</evidence>
<dbReference type="Pfam" id="PF13601">
    <property type="entry name" value="HTH_34"/>
    <property type="match status" value="1"/>
</dbReference>
<feature type="domain" description="Winged helix DNA-binding" evidence="2">
    <location>
        <begin position="37"/>
        <end position="117"/>
    </location>
</feature>
<dbReference type="InterPro" id="IPR036388">
    <property type="entry name" value="WH-like_DNA-bd_sf"/>
</dbReference>
<feature type="region of interest" description="Disordered" evidence="1">
    <location>
        <begin position="1"/>
        <end position="28"/>
    </location>
</feature>
<dbReference type="SUPFAM" id="SSF46785">
    <property type="entry name" value="Winged helix' DNA-binding domain"/>
    <property type="match status" value="1"/>
</dbReference>
<protein>
    <submittedName>
        <fullName evidence="3">Transcriptional regulator</fullName>
    </submittedName>
</protein>
<reference evidence="3 4" key="1">
    <citation type="journal article" date="2019" name="Int. J. Syst. Evol. Microbiol.">
        <title>The Global Catalogue of Microorganisms (GCM) 10K type strain sequencing project: providing services to taxonomists for standard genome sequencing and annotation.</title>
        <authorList>
            <consortium name="The Broad Institute Genomics Platform"/>
            <consortium name="The Broad Institute Genome Sequencing Center for Infectious Disease"/>
            <person name="Wu L."/>
            <person name="Ma J."/>
        </authorList>
    </citation>
    <scope>NUCLEOTIDE SEQUENCE [LARGE SCALE GENOMIC DNA]</scope>
    <source>
        <strain evidence="3 4">JCM 13929</strain>
    </source>
</reference>
<dbReference type="InterPro" id="IPR036390">
    <property type="entry name" value="WH_DNA-bd_sf"/>
</dbReference>
<gene>
    <name evidence="3" type="ORF">GCM10009733_083920</name>
</gene>
<evidence type="ECO:0000259" key="2">
    <source>
        <dbReference type="Pfam" id="PF13601"/>
    </source>
</evidence>
<dbReference type="PANTHER" id="PTHR37318:SF1">
    <property type="entry name" value="BSL7504 PROTEIN"/>
    <property type="match status" value="1"/>
</dbReference>
<dbReference type="InterPro" id="IPR027395">
    <property type="entry name" value="WH_DNA-bd_dom"/>
</dbReference>
<dbReference type="RefSeq" id="WP_346112422.1">
    <property type="nucleotide sequence ID" value="NZ_BAAAMU010000098.1"/>
</dbReference>
<dbReference type="PANTHER" id="PTHR37318">
    <property type="entry name" value="BSL7504 PROTEIN"/>
    <property type="match status" value="1"/>
</dbReference>
<evidence type="ECO:0000256" key="1">
    <source>
        <dbReference type="SAM" id="MobiDB-lite"/>
    </source>
</evidence>
<proteinExistence type="predicted"/>
<accession>A0ABN2GNN2</accession>
<evidence type="ECO:0000313" key="4">
    <source>
        <dbReference type="Proteomes" id="UP001500064"/>
    </source>
</evidence>
<dbReference type="Proteomes" id="UP001500064">
    <property type="component" value="Unassembled WGS sequence"/>
</dbReference>